<evidence type="ECO:0000256" key="9">
    <source>
        <dbReference type="PIRSR" id="PIRSR602401-1"/>
    </source>
</evidence>
<dbReference type="Pfam" id="PF00067">
    <property type="entry name" value="p450"/>
    <property type="match status" value="2"/>
</dbReference>
<comment type="pathway">
    <text evidence="2">Secondary metabolite biosynthesis.</text>
</comment>
<dbReference type="InterPro" id="IPR050121">
    <property type="entry name" value="Cytochrome_P450_monoxygenase"/>
</dbReference>
<evidence type="ECO:0000256" key="8">
    <source>
        <dbReference type="ARBA" id="ARBA00023033"/>
    </source>
</evidence>
<dbReference type="GO" id="GO:0016705">
    <property type="term" value="F:oxidoreductase activity, acting on paired donors, with incorporation or reduction of molecular oxygen"/>
    <property type="evidence" value="ECO:0007669"/>
    <property type="project" value="InterPro"/>
</dbReference>
<evidence type="ECO:0000256" key="1">
    <source>
        <dbReference type="ARBA" id="ARBA00001971"/>
    </source>
</evidence>
<comment type="cofactor">
    <cofactor evidence="1 9">
        <name>heme</name>
        <dbReference type="ChEBI" id="CHEBI:30413"/>
    </cofactor>
</comment>
<dbReference type="Gene3D" id="1.10.630.10">
    <property type="entry name" value="Cytochrome P450"/>
    <property type="match status" value="1"/>
</dbReference>
<proteinExistence type="inferred from homology"/>
<keyword evidence="8" id="KW-0503">Monooxygenase</keyword>
<reference evidence="10 11" key="1">
    <citation type="submission" date="2018-02" db="EMBL/GenBank/DDBJ databases">
        <title>Genome sequence of the basidiomycete white-rot fungus Phlebia centrifuga.</title>
        <authorList>
            <person name="Granchi Z."/>
            <person name="Peng M."/>
            <person name="de Vries R.P."/>
            <person name="Hilden K."/>
            <person name="Makela M.R."/>
            <person name="Grigoriev I."/>
            <person name="Riley R."/>
        </authorList>
    </citation>
    <scope>NUCLEOTIDE SEQUENCE [LARGE SCALE GENOMIC DNA]</scope>
    <source>
        <strain evidence="10 11">FBCC195</strain>
    </source>
</reference>
<dbReference type="PRINTS" id="PR00463">
    <property type="entry name" value="EP450I"/>
</dbReference>
<dbReference type="EMBL" id="MLYV02001050">
    <property type="protein sequence ID" value="PSR73906.1"/>
    <property type="molecule type" value="Genomic_DNA"/>
</dbReference>
<keyword evidence="4 9" id="KW-0349">Heme</keyword>
<dbReference type="PANTHER" id="PTHR24305">
    <property type="entry name" value="CYTOCHROME P450"/>
    <property type="match status" value="1"/>
</dbReference>
<comment type="similarity">
    <text evidence="3">Belongs to the cytochrome P450 family.</text>
</comment>
<feature type="binding site" description="axial binding residue" evidence="9">
    <location>
        <position position="176"/>
    </location>
    <ligand>
        <name>heme</name>
        <dbReference type="ChEBI" id="CHEBI:30413"/>
    </ligand>
    <ligandPart>
        <name>Fe</name>
        <dbReference type="ChEBI" id="CHEBI:18248"/>
    </ligandPart>
</feature>
<evidence type="ECO:0000256" key="5">
    <source>
        <dbReference type="ARBA" id="ARBA00022723"/>
    </source>
</evidence>
<dbReference type="GO" id="GO:0005506">
    <property type="term" value="F:iron ion binding"/>
    <property type="evidence" value="ECO:0007669"/>
    <property type="project" value="InterPro"/>
</dbReference>
<evidence type="ECO:0000256" key="2">
    <source>
        <dbReference type="ARBA" id="ARBA00005179"/>
    </source>
</evidence>
<dbReference type="Proteomes" id="UP000186601">
    <property type="component" value="Unassembled WGS sequence"/>
</dbReference>
<dbReference type="SUPFAM" id="SSF48264">
    <property type="entry name" value="Cytochrome P450"/>
    <property type="match status" value="1"/>
</dbReference>
<keyword evidence="5 9" id="KW-0479">Metal-binding</keyword>
<dbReference type="InterPro" id="IPR002401">
    <property type="entry name" value="Cyt_P450_E_grp-I"/>
</dbReference>
<gene>
    <name evidence="10" type="ORF">PHLCEN_2v10264</name>
</gene>
<evidence type="ECO:0008006" key="12">
    <source>
        <dbReference type="Google" id="ProtNLM"/>
    </source>
</evidence>
<dbReference type="InterPro" id="IPR001128">
    <property type="entry name" value="Cyt_P450"/>
</dbReference>
<dbReference type="STRING" id="98765.A0A2R6NPA2"/>
<sequence>MDEDGVEPIKPSLETCAIDGQLAIIAGSDTAATALAHLWYFLLSQPQCFNRLRKEVDDAFPPGEDSLMDLARQGAMPYLNACMLTTQGCIWDGRKNGWSTLGSLNSFVPDGTQVAAWAYSIHRDPKHFSPLPNAFWPDRWLSQEKFVLPSGEAISQDQVITERDVFLPFSLGPMVCAGKNVAMTEMRAVVCAVMQQFDIEIADRSCVDSWEDDVHEIFVTSRGTLPVLLKSRSLPTLI</sequence>
<comment type="caution">
    <text evidence="10">The sequence shown here is derived from an EMBL/GenBank/DDBJ whole genome shotgun (WGS) entry which is preliminary data.</text>
</comment>
<accession>A0A2R6NPA2</accession>
<evidence type="ECO:0000313" key="11">
    <source>
        <dbReference type="Proteomes" id="UP000186601"/>
    </source>
</evidence>
<keyword evidence="7 9" id="KW-0408">Iron</keyword>
<name>A0A2R6NPA2_9APHY</name>
<protein>
    <recommendedName>
        <fullName evidence="12">Cytochrome P450</fullName>
    </recommendedName>
</protein>
<dbReference type="AlphaFoldDB" id="A0A2R6NPA2"/>
<dbReference type="InterPro" id="IPR036396">
    <property type="entry name" value="Cyt_P450_sf"/>
</dbReference>
<organism evidence="10 11">
    <name type="scientific">Hermanssonia centrifuga</name>
    <dbReference type="NCBI Taxonomy" id="98765"/>
    <lineage>
        <taxon>Eukaryota</taxon>
        <taxon>Fungi</taxon>
        <taxon>Dikarya</taxon>
        <taxon>Basidiomycota</taxon>
        <taxon>Agaricomycotina</taxon>
        <taxon>Agaricomycetes</taxon>
        <taxon>Polyporales</taxon>
        <taxon>Meruliaceae</taxon>
        <taxon>Hermanssonia</taxon>
    </lineage>
</organism>
<evidence type="ECO:0000256" key="7">
    <source>
        <dbReference type="ARBA" id="ARBA00023004"/>
    </source>
</evidence>
<dbReference type="PRINTS" id="PR00385">
    <property type="entry name" value="P450"/>
</dbReference>
<dbReference type="OrthoDB" id="6692864at2759"/>
<evidence type="ECO:0000313" key="10">
    <source>
        <dbReference type="EMBL" id="PSR73906.1"/>
    </source>
</evidence>
<evidence type="ECO:0000256" key="3">
    <source>
        <dbReference type="ARBA" id="ARBA00010617"/>
    </source>
</evidence>
<dbReference type="PANTHER" id="PTHR24305:SF166">
    <property type="entry name" value="CYTOCHROME P450 12A4, MITOCHONDRIAL-RELATED"/>
    <property type="match status" value="1"/>
</dbReference>
<keyword evidence="11" id="KW-1185">Reference proteome</keyword>
<evidence type="ECO:0000256" key="4">
    <source>
        <dbReference type="ARBA" id="ARBA00022617"/>
    </source>
</evidence>
<dbReference type="GO" id="GO:0020037">
    <property type="term" value="F:heme binding"/>
    <property type="evidence" value="ECO:0007669"/>
    <property type="project" value="InterPro"/>
</dbReference>
<dbReference type="GO" id="GO:0004497">
    <property type="term" value="F:monooxygenase activity"/>
    <property type="evidence" value="ECO:0007669"/>
    <property type="project" value="UniProtKB-KW"/>
</dbReference>
<evidence type="ECO:0000256" key="6">
    <source>
        <dbReference type="ARBA" id="ARBA00023002"/>
    </source>
</evidence>
<keyword evidence="6" id="KW-0560">Oxidoreductase</keyword>